<accession>A0A5B8U2B9</accession>
<feature type="compositionally biased region" description="Pro residues" evidence="1">
    <location>
        <begin position="164"/>
        <end position="183"/>
    </location>
</feature>
<feature type="signal peptide" evidence="2">
    <location>
        <begin position="1"/>
        <end position="27"/>
    </location>
</feature>
<sequence>MPAARHTPSLPVAAALAVASCAAGALAAFTDGAEGAPVRRAAPPAVVVRVPVPAAARPGVRSVLRPLPAQSCRARATPRAPAAEPVPQDLLDAFGVLRRDAADGDALPAEALRALRARGLEPFDPAAARLLRSAADGARAWVVPVRDVAATAGCVDVPTLVPGRPAPARPTPAPPRPAPAPTAIPPVPPAATVPSTPTPALPAHAARPGLAVVALGGAPAGGGGAFADLVRGRGAITTDPCGGPGHDMLAVSGIVPDGVAAAFLTAPDGTAVRADVHENAYAFVVPRPSRPDPRYVVWTGADGTPHVQPVPVLAAGRRPRCATPPGGTAVVTPGGLPRCLRGVVVLRAALVVGPPVGAAPCPPARILPVPAAPPATAVPAPVPRRHR</sequence>
<dbReference type="KEGG" id="bsol:FSW04_06235"/>
<proteinExistence type="predicted"/>
<feature type="region of interest" description="Disordered" evidence="1">
    <location>
        <begin position="163"/>
        <end position="183"/>
    </location>
</feature>
<keyword evidence="4" id="KW-1185">Reference proteome</keyword>
<dbReference type="RefSeq" id="WP_146917443.1">
    <property type="nucleotide sequence ID" value="NZ_CP042430.1"/>
</dbReference>
<evidence type="ECO:0000313" key="4">
    <source>
        <dbReference type="Proteomes" id="UP000321805"/>
    </source>
</evidence>
<evidence type="ECO:0000313" key="3">
    <source>
        <dbReference type="EMBL" id="QEC47229.1"/>
    </source>
</evidence>
<protein>
    <submittedName>
        <fullName evidence="3">Uncharacterized protein</fullName>
    </submittedName>
</protein>
<evidence type="ECO:0000256" key="1">
    <source>
        <dbReference type="SAM" id="MobiDB-lite"/>
    </source>
</evidence>
<dbReference type="PROSITE" id="PS51257">
    <property type="entry name" value="PROKAR_LIPOPROTEIN"/>
    <property type="match status" value="1"/>
</dbReference>
<evidence type="ECO:0000256" key="2">
    <source>
        <dbReference type="SAM" id="SignalP"/>
    </source>
</evidence>
<dbReference type="OrthoDB" id="5244443at2"/>
<dbReference type="AlphaFoldDB" id="A0A5B8U2B9"/>
<organism evidence="3 4">
    <name type="scientific">Baekduia soli</name>
    <dbReference type="NCBI Taxonomy" id="496014"/>
    <lineage>
        <taxon>Bacteria</taxon>
        <taxon>Bacillati</taxon>
        <taxon>Actinomycetota</taxon>
        <taxon>Thermoleophilia</taxon>
        <taxon>Solirubrobacterales</taxon>
        <taxon>Baekduiaceae</taxon>
        <taxon>Baekduia</taxon>
    </lineage>
</organism>
<dbReference type="Proteomes" id="UP000321805">
    <property type="component" value="Chromosome"/>
</dbReference>
<reference evidence="3 4" key="1">
    <citation type="journal article" date="2018" name="J. Microbiol.">
        <title>Baekduia soli gen. nov., sp. nov., a novel bacterium isolated from the soil of Baekdu Mountain and proposal of a novel family name, Baekduiaceae fam. nov.</title>
        <authorList>
            <person name="An D.S."/>
            <person name="Siddiqi M.Z."/>
            <person name="Kim K.H."/>
            <person name="Yu H.S."/>
            <person name="Im W.T."/>
        </authorList>
    </citation>
    <scope>NUCLEOTIDE SEQUENCE [LARGE SCALE GENOMIC DNA]</scope>
    <source>
        <strain evidence="3 4">BR7-21</strain>
    </source>
</reference>
<gene>
    <name evidence="3" type="ORF">FSW04_06235</name>
</gene>
<feature type="chain" id="PRO_5023031270" evidence="2">
    <location>
        <begin position="28"/>
        <end position="387"/>
    </location>
</feature>
<name>A0A5B8U2B9_9ACTN</name>
<keyword evidence="2" id="KW-0732">Signal</keyword>
<dbReference type="EMBL" id="CP042430">
    <property type="protein sequence ID" value="QEC47229.1"/>
    <property type="molecule type" value="Genomic_DNA"/>
</dbReference>